<keyword evidence="1" id="KW-1185">Reference proteome</keyword>
<sequence length="86" mass="9824">MSWKSGDHLAYYLELAATLPPSEPRNPTKKETLTLGLWYPMREGTHPTNYPTAYAPRNPLEIRPEFVSKSLRERTLASDMPGYTLT</sequence>
<accession>A0A915JIQ9</accession>
<name>A0A915JIQ9_ROMCU</name>
<dbReference type="Proteomes" id="UP000887565">
    <property type="component" value="Unplaced"/>
</dbReference>
<dbReference type="WBParaSite" id="nRc.2.0.1.t26030-RA">
    <property type="protein sequence ID" value="nRc.2.0.1.t26030-RA"/>
    <property type="gene ID" value="nRc.2.0.1.g26030"/>
</dbReference>
<reference evidence="2" key="1">
    <citation type="submission" date="2022-11" db="UniProtKB">
        <authorList>
            <consortium name="WormBaseParasite"/>
        </authorList>
    </citation>
    <scope>IDENTIFICATION</scope>
</reference>
<dbReference type="AlphaFoldDB" id="A0A915JIQ9"/>
<proteinExistence type="predicted"/>
<evidence type="ECO:0000313" key="2">
    <source>
        <dbReference type="WBParaSite" id="nRc.2.0.1.t26030-RA"/>
    </source>
</evidence>
<evidence type="ECO:0000313" key="1">
    <source>
        <dbReference type="Proteomes" id="UP000887565"/>
    </source>
</evidence>
<organism evidence="1 2">
    <name type="scientific">Romanomermis culicivorax</name>
    <name type="common">Nematode worm</name>
    <dbReference type="NCBI Taxonomy" id="13658"/>
    <lineage>
        <taxon>Eukaryota</taxon>
        <taxon>Metazoa</taxon>
        <taxon>Ecdysozoa</taxon>
        <taxon>Nematoda</taxon>
        <taxon>Enoplea</taxon>
        <taxon>Dorylaimia</taxon>
        <taxon>Mermithida</taxon>
        <taxon>Mermithoidea</taxon>
        <taxon>Mermithidae</taxon>
        <taxon>Romanomermis</taxon>
    </lineage>
</organism>
<protein>
    <submittedName>
        <fullName evidence="2">Uncharacterized protein</fullName>
    </submittedName>
</protein>